<dbReference type="STRING" id="526222.Desal_0152"/>
<keyword evidence="2 7" id="KW-0436">Ligase</keyword>
<accession>C6BVK9</accession>
<dbReference type="HOGENOM" id="CLU_000022_59_10_7"/>
<keyword evidence="8" id="KW-1185">Reference proteome</keyword>
<evidence type="ECO:0000256" key="3">
    <source>
        <dbReference type="ARBA" id="ARBA00022741"/>
    </source>
</evidence>
<name>C6BVK9_MARSD</name>
<reference evidence="7 8" key="1">
    <citation type="submission" date="2009-06" db="EMBL/GenBank/DDBJ databases">
        <title>Complete sequence of Desulfovibrio salexigens DSM 2638.</title>
        <authorList>
            <consortium name="US DOE Joint Genome Institute"/>
            <person name="Lucas S."/>
            <person name="Copeland A."/>
            <person name="Lapidus A."/>
            <person name="Glavina del Rio T."/>
            <person name="Tice H."/>
            <person name="Bruce D."/>
            <person name="Goodwin L."/>
            <person name="Pitluck S."/>
            <person name="Munk A.C."/>
            <person name="Brettin T."/>
            <person name="Detter J.C."/>
            <person name="Han C."/>
            <person name="Tapia R."/>
            <person name="Larimer F."/>
            <person name="Land M."/>
            <person name="Hauser L."/>
            <person name="Kyrpides N."/>
            <person name="Anderson I."/>
            <person name="Wall J.D."/>
            <person name="Arkin A.P."/>
            <person name="Dehal P."/>
            <person name="Chivian D."/>
            <person name="Giles B."/>
            <person name="Hazen T.C."/>
        </authorList>
    </citation>
    <scope>NUCLEOTIDE SEQUENCE [LARGE SCALE GENOMIC DNA]</scope>
    <source>
        <strain evidence="8">ATCC 14822 / DSM 2638 / NCIMB 8403 / VKM B-1763</strain>
    </source>
</reference>
<dbReference type="FunFam" id="3.30.300.30:FF:000005">
    <property type="entry name" value="Acyl-coenzyme A synthetase ACSM5, mitochondrial"/>
    <property type="match status" value="1"/>
</dbReference>
<dbReference type="AlphaFoldDB" id="C6BVK9"/>
<dbReference type="GO" id="GO:0004321">
    <property type="term" value="F:fatty-acyl-CoA synthase activity"/>
    <property type="evidence" value="ECO:0007669"/>
    <property type="project" value="TreeGrafter"/>
</dbReference>
<evidence type="ECO:0000256" key="2">
    <source>
        <dbReference type="ARBA" id="ARBA00022598"/>
    </source>
</evidence>
<organism evidence="7 8">
    <name type="scientific">Maridesulfovibrio salexigens (strain ATCC 14822 / DSM 2638 / NCIMB 8403 / VKM B-1763)</name>
    <name type="common">Desulfovibrio salexigens</name>
    <dbReference type="NCBI Taxonomy" id="526222"/>
    <lineage>
        <taxon>Bacteria</taxon>
        <taxon>Pseudomonadati</taxon>
        <taxon>Thermodesulfobacteriota</taxon>
        <taxon>Desulfovibrionia</taxon>
        <taxon>Desulfovibrionales</taxon>
        <taxon>Desulfovibrionaceae</taxon>
        <taxon>Maridesulfovibrio</taxon>
    </lineage>
</organism>
<dbReference type="RefSeq" id="WP_012765749.1">
    <property type="nucleotide sequence ID" value="NC_012881.1"/>
</dbReference>
<dbReference type="GO" id="GO:0006637">
    <property type="term" value="P:acyl-CoA metabolic process"/>
    <property type="evidence" value="ECO:0007669"/>
    <property type="project" value="TreeGrafter"/>
</dbReference>
<dbReference type="Gene3D" id="3.30.300.30">
    <property type="match status" value="1"/>
</dbReference>
<comment type="similarity">
    <text evidence="1">Belongs to the ATP-dependent AMP-binding enzyme family.</text>
</comment>
<dbReference type="PANTHER" id="PTHR43605:SF10">
    <property type="entry name" value="ACYL-COA SYNTHETASE MEDIUM CHAIN FAMILY MEMBER 3"/>
    <property type="match status" value="1"/>
</dbReference>
<proteinExistence type="inferred from homology"/>
<evidence type="ECO:0000256" key="1">
    <source>
        <dbReference type="ARBA" id="ARBA00006432"/>
    </source>
</evidence>
<keyword evidence="3" id="KW-0547">Nucleotide-binding</keyword>
<dbReference type="InterPro" id="IPR051087">
    <property type="entry name" value="Mitochondrial_ACSM"/>
</dbReference>
<dbReference type="GO" id="GO:0016405">
    <property type="term" value="F:CoA-ligase activity"/>
    <property type="evidence" value="ECO:0007669"/>
    <property type="project" value="UniProtKB-ARBA"/>
</dbReference>
<evidence type="ECO:0000313" key="8">
    <source>
        <dbReference type="Proteomes" id="UP000002601"/>
    </source>
</evidence>
<evidence type="ECO:0000256" key="4">
    <source>
        <dbReference type="ARBA" id="ARBA00022840"/>
    </source>
</evidence>
<dbReference type="Gene3D" id="3.40.50.12780">
    <property type="entry name" value="N-terminal domain of ligase-like"/>
    <property type="match status" value="1"/>
</dbReference>
<dbReference type="OrthoDB" id="9801302at2"/>
<sequence>MEKQKYGSNEEFCTEYKTEVPDNYNFAFDCVDKIAADDPSRLAMIHVGPDGTRTEKDFDFFSKKSARLANALSKAGVEKGDRIMIILYRRIDWWVSMLACHKIGAVPVPSPNLLTVKDIQFRVNFAKIKGIIAEDSVADRADEAHKSCPSLKVMVQAGEGDLHDGWLDFETICGEASDSFPRPADCAGGDDSLLIFFSSGTTGQPKMVEHTHNYPLGHYVTGAYWHDLEPGAVHLTLADTGWGKAVWGKYYGQWMAGAVVFVWDFRGKFEPSELLRVLADNKVTSFCAPPTVYRFMIREDLSKYDLSALTHCTTAGELLNASVFEAWKEATGLPLYEGYGQTESVLQIATFPNMTPKPGSIGKPCPGWDIALIDTEGNLCAPGEEGQICVKLDPRPVGLFTGYLDEPQKTENVMVDGYYQTGDKAWMDEDGYYWFLGRTDDLIKSSGYRIGPFEVESALITHDAIVEAAVTGVPCDVRGQAVKATVVLAPGYEGSEELTKELQNHVKKVTAPYKYPRIIDYVTELPKTISGKIKRAEIRAKDEADAKA</sequence>
<dbReference type="InterPro" id="IPR020845">
    <property type="entry name" value="AMP-binding_CS"/>
</dbReference>
<dbReference type="GO" id="GO:0006633">
    <property type="term" value="P:fatty acid biosynthetic process"/>
    <property type="evidence" value="ECO:0007669"/>
    <property type="project" value="TreeGrafter"/>
</dbReference>
<dbReference type="PANTHER" id="PTHR43605">
    <property type="entry name" value="ACYL-COENZYME A SYNTHETASE"/>
    <property type="match status" value="1"/>
</dbReference>
<dbReference type="InterPro" id="IPR025110">
    <property type="entry name" value="AMP-bd_C"/>
</dbReference>
<keyword evidence="4" id="KW-0067">ATP-binding</keyword>
<dbReference type="InterPro" id="IPR042099">
    <property type="entry name" value="ANL_N_sf"/>
</dbReference>
<dbReference type="Proteomes" id="UP000002601">
    <property type="component" value="Chromosome"/>
</dbReference>
<dbReference type="SUPFAM" id="SSF56801">
    <property type="entry name" value="Acetyl-CoA synthetase-like"/>
    <property type="match status" value="1"/>
</dbReference>
<dbReference type="KEGG" id="dsa:Desal_0152"/>
<dbReference type="eggNOG" id="COG0365">
    <property type="taxonomic scope" value="Bacteria"/>
</dbReference>
<feature type="domain" description="AMP-binding enzyme C-terminal" evidence="6">
    <location>
        <begin position="454"/>
        <end position="532"/>
    </location>
</feature>
<evidence type="ECO:0000259" key="6">
    <source>
        <dbReference type="Pfam" id="PF13193"/>
    </source>
</evidence>
<evidence type="ECO:0000313" key="7">
    <source>
        <dbReference type="EMBL" id="ACS78223.1"/>
    </source>
</evidence>
<dbReference type="Pfam" id="PF13193">
    <property type="entry name" value="AMP-binding_C"/>
    <property type="match status" value="1"/>
</dbReference>
<dbReference type="PROSITE" id="PS00455">
    <property type="entry name" value="AMP_BINDING"/>
    <property type="match status" value="1"/>
</dbReference>
<protein>
    <submittedName>
        <fullName evidence="7">AMP-dependent synthetase and ligase</fullName>
    </submittedName>
</protein>
<gene>
    <name evidence="7" type="ordered locus">Desal_0152</name>
</gene>
<dbReference type="EMBL" id="CP001649">
    <property type="protein sequence ID" value="ACS78223.1"/>
    <property type="molecule type" value="Genomic_DNA"/>
</dbReference>
<evidence type="ECO:0000259" key="5">
    <source>
        <dbReference type="Pfam" id="PF00501"/>
    </source>
</evidence>
<dbReference type="GO" id="GO:0005524">
    <property type="term" value="F:ATP binding"/>
    <property type="evidence" value="ECO:0007669"/>
    <property type="project" value="UniProtKB-KW"/>
</dbReference>
<dbReference type="InterPro" id="IPR045851">
    <property type="entry name" value="AMP-bd_C_sf"/>
</dbReference>
<feature type="domain" description="AMP-dependent synthetase/ligase" evidence="5">
    <location>
        <begin position="35"/>
        <end position="404"/>
    </location>
</feature>
<dbReference type="InterPro" id="IPR000873">
    <property type="entry name" value="AMP-dep_synth/lig_dom"/>
</dbReference>
<dbReference type="Pfam" id="PF00501">
    <property type="entry name" value="AMP-binding"/>
    <property type="match status" value="1"/>
</dbReference>
<dbReference type="GO" id="GO:0015645">
    <property type="term" value="F:fatty acid ligase activity"/>
    <property type="evidence" value="ECO:0007669"/>
    <property type="project" value="TreeGrafter"/>
</dbReference>